<keyword evidence="2" id="KW-1185">Reference proteome</keyword>
<organism evidence="1 2">
    <name type="scientific">Anabarilius grahami</name>
    <name type="common">Kanglang fish</name>
    <name type="synonym">Barilius grahami</name>
    <dbReference type="NCBI Taxonomy" id="495550"/>
    <lineage>
        <taxon>Eukaryota</taxon>
        <taxon>Metazoa</taxon>
        <taxon>Chordata</taxon>
        <taxon>Craniata</taxon>
        <taxon>Vertebrata</taxon>
        <taxon>Euteleostomi</taxon>
        <taxon>Actinopterygii</taxon>
        <taxon>Neopterygii</taxon>
        <taxon>Teleostei</taxon>
        <taxon>Ostariophysi</taxon>
        <taxon>Cypriniformes</taxon>
        <taxon>Xenocyprididae</taxon>
        <taxon>Xenocypridinae</taxon>
        <taxon>Xenocypridinae incertae sedis</taxon>
        <taxon>Anabarilius</taxon>
    </lineage>
</organism>
<accession>A0A3N0XZT9</accession>
<gene>
    <name evidence="1" type="ORF">DPX16_21304</name>
</gene>
<dbReference type="Proteomes" id="UP000281406">
    <property type="component" value="Unassembled WGS sequence"/>
</dbReference>
<comment type="caution">
    <text evidence="1">The sequence shown here is derived from an EMBL/GenBank/DDBJ whole genome shotgun (WGS) entry which is preliminary data.</text>
</comment>
<sequence length="80" mass="8751">MQKHTVKHDGKNGIYANISLSAYPDVYRSQLDPGRIQASSTRQPVAQILNKLRDEYDPQLDGTGINTLTVAIPVGLMKAA</sequence>
<dbReference type="EMBL" id="RJVU01056427">
    <property type="protein sequence ID" value="ROK54665.1"/>
    <property type="molecule type" value="Genomic_DNA"/>
</dbReference>
<dbReference type="AlphaFoldDB" id="A0A3N0XZT9"/>
<proteinExistence type="predicted"/>
<protein>
    <submittedName>
        <fullName evidence="1">Uncharacterized protein</fullName>
    </submittedName>
</protein>
<evidence type="ECO:0000313" key="2">
    <source>
        <dbReference type="Proteomes" id="UP000281406"/>
    </source>
</evidence>
<evidence type="ECO:0000313" key="1">
    <source>
        <dbReference type="EMBL" id="ROK54665.1"/>
    </source>
</evidence>
<name>A0A3N0XZT9_ANAGA</name>
<reference evidence="1 2" key="1">
    <citation type="submission" date="2018-10" db="EMBL/GenBank/DDBJ databases">
        <title>Genome assembly for a Yunnan-Guizhou Plateau 3E fish, Anabarilius grahami (Regan), and its evolutionary and genetic applications.</title>
        <authorList>
            <person name="Jiang W."/>
        </authorList>
    </citation>
    <scope>NUCLEOTIDE SEQUENCE [LARGE SCALE GENOMIC DNA]</scope>
    <source>
        <strain evidence="1">AG-KIZ</strain>
        <tissue evidence="1">Muscle</tissue>
    </source>
</reference>